<feature type="transmembrane region" description="Helical" evidence="1">
    <location>
        <begin position="43"/>
        <end position="64"/>
    </location>
</feature>
<evidence type="ECO:0000313" key="3">
    <source>
        <dbReference type="Proteomes" id="UP000226420"/>
    </source>
</evidence>
<gene>
    <name evidence="2" type="ORF">SAMN02745723_10497</name>
</gene>
<evidence type="ECO:0008006" key="4">
    <source>
        <dbReference type="Google" id="ProtNLM"/>
    </source>
</evidence>
<keyword evidence="1" id="KW-0472">Membrane</keyword>
<dbReference type="EMBL" id="FOLW01000004">
    <property type="protein sequence ID" value="SFC77667.1"/>
    <property type="molecule type" value="Genomic_DNA"/>
</dbReference>
<sequence>MKRRNAVLLGNILMGLGLISMIGGVGLTIVGNMGGVALLPGDLAHIPIMGIFIGALVWLVGARVGGRDRIADRYWWIKHCNDDKYRHKHL</sequence>
<dbReference type="NCBIfam" id="NF007968">
    <property type="entry name" value="PRK10692.1"/>
    <property type="match status" value="1"/>
</dbReference>
<evidence type="ECO:0000256" key="1">
    <source>
        <dbReference type="SAM" id="Phobius"/>
    </source>
</evidence>
<dbReference type="RefSeq" id="WP_047781176.1">
    <property type="nucleotide sequence ID" value="NZ_FOLW01000004.1"/>
</dbReference>
<dbReference type="Pfam" id="PF10762">
    <property type="entry name" value="DUF2583"/>
    <property type="match status" value="1"/>
</dbReference>
<organism evidence="2 3">
    <name type="scientific">Pragia fontium DSM 5563 = ATCC 49100</name>
    <dbReference type="NCBI Taxonomy" id="1122977"/>
    <lineage>
        <taxon>Bacteria</taxon>
        <taxon>Pseudomonadati</taxon>
        <taxon>Pseudomonadota</taxon>
        <taxon>Gammaproteobacteria</taxon>
        <taxon>Enterobacterales</taxon>
        <taxon>Budviciaceae</taxon>
        <taxon>Pragia</taxon>
    </lineage>
</organism>
<keyword evidence="1" id="KW-0812">Transmembrane</keyword>
<protein>
    <recommendedName>
        <fullName evidence="4">DUF2583 domain-containing protein</fullName>
    </recommendedName>
</protein>
<comment type="caution">
    <text evidence="2">The sequence shown here is derived from an EMBL/GenBank/DDBJ whole genome shotgun (WGS) entry which is preliminary data.</text>
</comment>
<accession>A0AAJ4WAF1</accession>
<reference evidence="2 3" key="1">
    <citation type="submission" date="2016-10" db="EMBL/GenBank/DDBJ databases">
        <authorList>
            <person name="Varghese N."/>
            <person name="Submissions S."/>
        </authorList>
    </citation>
    <scope>NUCLEOTIDE SEQUENCE [LARGE SCALE GENOMIC DNA]</scope>
    <source>
        <strain evidence="2 3">DSM 5563</strain>
    </source>
</reference>
<dbReference type="Proteomes" id="UP000226420">
    <property type="component" value="Unassembled WGS sequence"/>
</dbReference>
<feature type="transmembrane region" description="Helical" evidence="1">
    <location>
        <begin position="7"/>
        <end position="31"/>
    </location>
</feature>
<name>A0AAJ4WAF1_9GAMM</name>
<keyword evidence="1" id="KW-1133">Transmembrane helix</keyword>
<dbReference type="AlphaFoldDB" id="A0AAJ4WAF1"/>
<evidence type="ECO:0000313" key="2">
    <source>
        <dbReference type="EMBL" id="SFC77667.1"/>
    </source>
</evidence>
<proteinExistence type="predicted"/>
<dbReference type="InterPro" id="IPR019698">
    <property type="entry name" value="DUF2583"/>
</dbReference>